<comment type="similarity">
    <text evidence="2 8">Belongs to the MreD family.</text>
</comment>
<dbReference type="Pfam" id="PF04093">
    <property type="entry name" value="MreD"/>
    <property type="match status" value="1"/>
</dbReference>
<dbReference type="PANTHER" id="PTHR37484">
    <property type="entry name" value="ROD SHAPE-DETERMINING PROTEIN MRED"/>
    <property type="match status" value="1"/>
</dbReference>
<protein>
    <recommendedName>
        <fullName evidence="8">Rod shape-determining protein MreD</fullName>
    </recommendedName>
</protein>
<evidence type="ECO:0000256" key="7">
    <source>
        <dbReference type="ARBA" id="ARBA00023136"/>
    </source>
</evidence>
<comment type="function">
    <text evidence="8">Involved in formation of the rod shape of the cell. May also contribute to regulation of formation of penicillin-binding proteins.</text>
</comment>
<keyword evidence="7 8" id="KW-0472">Membrane</keyword>
<dbReference type="PANTHER" id="PTHR37484:SF1">
    <property type="entry name" value="ROD SHAPE-DETERMINING PROTEIN MRED"/>
    <property type="match status" value="1"/>
</dbReference>
<dbReference type="NCBIfam" id="TIGR03426">
    <property type="entry name" value="shape_MreD"/>
    <property type="match status" value="1"/>
</dbReference>
<evidence type="ECO:0000256" key="3">
    <source>
        <dbReference type="ARBA" id="ARBA00022475"/>
    </source>
</evidence>
<feature type="transmembrane region" description="Helical" evidence="9">
    <location>
        <begin position="67"/>
        <end position="85"/>
    </location>
</feature>
<evidence type="ECO:0000256" key="5">
    <source>
        <dbReference type="ARBA" id="ARBA00022960"/>
    </source>
</evidence>
<evidence type="ECO:0000313" key="11">
    <source>
        <dbReference type="Proteomes" id="UP000242502"/>
    </source>
</evidence>
<dbReference type="EMBL" id="MDLC01000018">
    <property type="protein sequence ID" value="ODS23910.1"/>
    <property type="molecule type" value="Genomic_DNA"/>
</dbReference>
<accession>A0A1D2QQU7</accession>
<feature type="transmembrane region" description="Helical" evidence="9">
    <location>
        <begin position="97"/>
        <end position="114"/>
    </location>
</feature>
<dbReference type="InterPro" id="IPR026034">
    <property type="entry name" value="MreD_proteobac"/>
</dbReference>
<dbReference type="GO" id="GO:0008360">
    <property type="term" value="P:regulation of cell shape"/>
    <property type="evidence" value="ECO:0007669"/>
    <property type="project" value="UniProtKB-UniRule"/>
</dbReference>
<evidence type="ECO:0000256" key="6">
    <source>
        <dbReference type="ARBA" id="ARBA00022989"/>
    </source>
</evidence>
<evidence type="ECO:0000313" key="10">
    <source>
        <dbReference type="EMBL" id="ODS23910.1"/>
    </source>
</evidence>
<evidence type="ECO:0000256" key="4">
    <source>
        <dbReference type="ARBA" id="ARBA00022692"/>
    </source>
</evidence>
<keyword evidence="6 9" id="KW-1133">Transmembrane helix</keyword>
<evidence type="ECO:0000256" key="9">
    <source>
        <dbReference type="SAM" id="Phobius"/>
    </source>
</evidence>
<comment type="caution">
    <text evidence="10">The sequence shown here is derived from an EMBL/GenBank/DDBJ whole genome shotgun (WGS) entry which is preliminary data.</text>
</comment>
<keyword evidence="4 9" id="KW-0812">Transmembrane</keyword>
<name>A0A1D2QQU7_9GAMM</name>
<organism evidence="10 11">
    <name type="scientific">Candidatus Endobugula sertula</name>
    <name type="common">Bugula neritina bacterial symbiont</name>
    <dbReference type="NCBI Taxonomy" id="62101"/>
    <lineage>
        <taxon>Bacteria</taxon>
        <taxon>Pseudomonadati</taxon>
        <taxon>Pseudomonadota</taxon>
        <taxon>Gammaproteobacteria</taxon>
        <taxon>Cellvibrionales</taxon>
        <taxon>Cellvibrionaceae</taxon>
        <taxon>Candidatus Endobugula</taxon>
    </lineage>
</organism>
<keyword evidence="5 8" id="KW-0133">Cell shape</keyword>
<evidence type="ECO:0000256" key="2">
    <source>
        <dbReference type="ARBA" id="ARBA00007776"/>
    </source>
</evidence>
<dbReference type="Proteomes" id="UP000242502">
    <property type="component" value="Unassembled WGS sequence"/>
</dbReference>
<feature type="transmembrane region" description="Helical" evidence="9">
    <location>
        <begin position="126"/>
        <end position="145"/>
    </location>
</feature>
<keyword evidence="3 8" id="KW-1003">Cell membrane</keyword>
<dbReference type="InterPro" id="IPR007227">
    <property type="entry name" value="Cell_shape_determining_MreD"/>
</dbReference>
<gene>
    <name evidence="10" type="ORF">AB835_06610</name>
</gene>
<sequence length="155" mass="17895">MHWLVIASIMIAFVLSVVPTSFDMRLWRPEFVALVVIYWSMYSSEHFGVFMAWCCGLLHDIIELSPMGYSALGLVVVAYISHLSYQRIRSYALWQQAVWVFILVGIYQLLGNWVNGLMDKEVESPTFLIAAMITAFLWPLVVVTMRSVKIRFRIP</sequence>
<comment type="subcellular location">
    <subcellularLocation>
        <location evidence="8">Cell inner membrane</location>
    </subcellularLocation>
    <subcellularLocation>
        <location evidence="1">Cell membrane</location>
        <topology evidence="1">Multi-pass membrane protein</topology>
    </subcellularLocation>
</comment>
<keyword evidence="8" id="KW-0997">Cell inner membrane</keyword>
<dbReference type="GO" id="GO:0005886">
    <property type="term" value="C:plasma membrane"/>
    <property type="evidence" value="ECO:0007669"/>
    <property type="project" value="UniProtKB-SubCell"/>
</dbReference>
<dbReference type="AlphaFoldDB" id="A0A1D2QQU7"/>
<dbReference type="PIRSF" id="PIRSF018472">
    <property type="entry name" value="MreD_proteobac"/>
    <property type="match status" value="1"/>
</dbReference>
<proteinExistence type="inferred from homology"/>
<evidence type="ECO:0000256" key="1">
    <source>
        <dbReference type="ARBA" id="ARBA00004651"/>
    </source>
</evidence>
<evidence type="ECO:0000256" key="8">
    <source>
        <dbReference type="PIRNR" id="PIRNR018472"/>
    </source>
</evidence>
<dbReference type="STRING" id="62101.AB835_06610"/>
<reference evidence="10 11" key="1">
    <citation type="journal article" date="2016" name="Appl. Environ. Microbiol.">
        <title>Lack of Overt Genome Reduction in the Bryostatin-Producing Bryozoan Symbiont "Candidatus Endobugula sertula".</title>
        <authorList>
            <person name="Miller I.J."/>
            <person name="Vanee N."/>
            <person name="Fong S.S."/>
            <person name="Lim-Fong G.E."/>
            <person name="Kwan J.C."/>
        </authorList>
    </citation>
    <scope>NUCLEOTIDE SEQUENCE [LARGE SCALE GENOMIC DNA]</scope>
    <source>
        <strain evidence="10">AB1-4</strain>
    </source>
</reference>